<dbReference type="InterPro" id="IPR008966">
    <property type="entry name" value="Adhesion_dom_sf"/>
</dbReference>
<dbReference type="AlphaFoldDB" id="A0A4R9C0B1"/>
<dbReference type="SUPFAM" id="SSF117074">
    <property type="entry name" value="Hypothetical protein PA1324"/>
    <property type="match status" value="1"/>
</dbReference>
<dbReference type="Pfam" id="PF17802">
    <property type="entry name" value="SpaA"/>
    <property type="match status" value="2"/>
</dbReference>
<keyword evidence="5" id="KW-0572">Peptidoglycan-anchor</keyword>
<keyword evidence="2" id="KW-0134">Cell wall</keyword>
<evidence type="ECO:0000256" key="1">
    <source>
        <dbReference type="ARBA" id="ARBA00004168"/>
    </source>
</evidence>
<dbReference type="EMBL" id="SCFR01000030">
    <property type="protein sequence ID" value="TFF64739.1"/>
    <property type="molecule type" value="Genomic_DNA"/>
</dbReference>
<dbReference type="InterPro" id="IPR013783">
    <property type="entry name" value="Ig-like_fold"/>
</dbReference>
<dbReference type="GO" id="GO:0007155">
    <property type="term" value="P:cell adhesion"/>
    <property type="evidence" value="ECO:0007669"/>
    <property type="project" value="InterPro"/>
</dbReference>
<dbReference type="InterPro" id="IPR041033">
    <property type="entry name" value="SpaA_PFL_dom_1"/>
</dbReference>
<proteinExistence type="predicted"/>
<evidence type="ECO:0008006" key="12">
    <source>
        <dbReference type="Google" id="ProtNLM"/>
    </source>
</evidence>
<protein>
    <recommendedName>
        <fullName evidence="12">Prealbumin-like fold domain-containing protein</fullName>
    </recommendedName>
</protein>
<dbReference type="Gene3D" id="2.60.40.1280">
    <property type="match status" value="1"/>
</dbReference>
<gene>
    <name evidence="10" type="ORF">EQF91_07270</name>
</gene>
<name>A0A4R9C0B1_9FIRM</name>
<dbReference type="SUPFAM" id="SSF49401">
    <property type="entry name" value="Bacterial adhesins"/>
    <property type="match status" value="1"/>
</dbReference>
<evidence type="ECO:0000259" key="9">
    <source>
        <dbReference type="Pfam" id="PF17961"/>
    </source>
</evidence>
<reference evidence="10 11" key="1">
    <citation type="submission" date="2019-01" db="EMBL/GenBank/DDBJ databases">
        <title>Draft Genome Sequences of Helcococcus ovis Strains Isolated from the Uterus and Vagina of Dairy Cows with Metritis.</title>
        <authorList>
            <person name="Cunha F."/>
            <person name="Jeon S.J."/>
            <person name="Kutzer P."/>
            <person name="Galvao K.N."/>
        </authorList>
    </citation>
    <scope>NUCLEOTIDE SEQUENCE [LARGE SCALE GENOMIC DNA]</scope>
    <source>
        <strain evidence="10 11">KG-37</strain>
    </source>
</reference>
<comment type="subcellular location">
    <subcellularLocation>
        <location evidence="1">Secreted</location>
        <location evidence="1">Cell wall</location>
        <topology evidence="1">Peptidoglycan-anchor</topology>
    </subcellularLocation>
</comment>
<evidence type="ECO:0000313" key="10">
    <source>
        <dbReference type="EMBL" id="TFF64739.1"/>
    </source>
</evidence>
<keyword evidence="11" id="KW-1185">Reference proteome</keyword>
<evidence type="ECO:0000256" key="4">
    <source>
        <dbReference type="ARBA" id="ARBA00022729"/>
    </source>
</evidence>
<dbReference type="Gene3D" id="2.60.40.10">
    <property type="entry name" value="Immunoglobulins"/>
    <property type="match status" value="2"/>
</dbReference>
<organism evidence="10 11">
    <name type="scientific">Helcococcus ovis</name>
    <dbReference type="NCBI Taxonomy" id="72026"/>
    <lineage>
        <taxon>Bacteria</taxon>
        <taxon>Bacillati</taxon>
        <taxon>Bacillota</taxon>
        <taxon>Tissierellia</taxon>
        <taxon>Tissierellales</taxon>
        <taxon>Peptoniphilaceae</taxon>
        <taxon>Helcococcus</taxon>
    </lineage>
</organism>
<evidence type="ECO:0000313" key="11">
    <source>
        <dbReference type="Proteomes" id="UP000297454"/>
    </source>
</evidence>
<feature type="signal peptide" evidence="7">
    <location>
        <begin position="1"/>
        <end position="28"/>
    </location>
</feature>
<dbReference type="Pfam" id="PF17961">
    <property type="entry name" value="Big_8"/>
    <property type="match status" value="1"/>
</dbReference>
<keyword evidence="6" id="KW-0812">Transmembrane</keyword>
<dbReference type="InterPro" id="IPR011252">
    <property type="entry name" value="Fibrogen-bd_dom1"/>
</dbReference>
<evidence type="ECO:0000256" key="6">
    <source>
        <dbReference type="SAM" id="Phobius"/>
    </source>
</evidence>
<feature type="domain" description="SpaA-like prealbumin fold" evidence="8">
    <location>
        <begin position="968"/>
        <end position="1063"/>
    </location>
</feature>
<dbReference type="Proteomes" id="UP000297454">
    <property type="component" value="Unassembled WGS sequence"/>
</dbReference>
<feature type="transmembrane region" description="Helical" evidence="6">
    <location>
        <begin position="1100"/>
        <end position="1120"/>
    </location>
</feature>
<feature type="domain" description="SpaA-like prealbumin fold" evidence="8">
    <location>
        <begin position="517"/>
        <end position="608"/>
    </location>
</feature>
<comment type="caution">
    <text evidence="10">The sequence shown here is derived from an EMBL/GenBank/DDBJ whole genome shotgun (WGS) entry which is preliminary data.</text>
</comment>
<keyword evidence="6" id="KW-1133">Transmembrane helix</keyword>
<feature type="domain" description="SDR-like Ig" evidence="9">
    <location>
        <begin position="656"/>
        <end position="756"/>
    </location>
</feature>
<keyword evidence="3" id="KW-0964">Secreted</keyword>
<evidence type="ECO:0000256" key="5">
    <source>
        <dbReference type="ARBA" id="ARBA00023088"/>
    </source>
</evidence>
<evidence type="ECO:0000256" key="7">
    <source>
        <dbReference type="SAM" id="SignalP"/>
    </source>
</evidence>
<keyword evidence="6" id="KW-0472">Membrane</keyword>
<dbReference type="InterPro" id="IPR041171">
    <property type="entry name" value="SDR_Ig"/>
</dbReference>
<sequence length="1131" mass="129840">MKNRFNKIFSIFLGVSILFQTCATPVMAFQNNNPNSLKIINNENTKQENKQSKTIIGTNDLNSSSKTNSLYNVDINNLGSKNLTSKQIEAAKALSPGQSLIFKYPKINYEVGERLDLSSIEILIKNFNNEIRLLKYDDISKNEKIDINLKHGDIIYENYYNSLFNEKFLEKETNHTKKSIIQYLEKNKINPYTHSIAIKIPNFSPINIKLNIKDSNLNLSPLELFRALKMKNSSMILLEADKLAYKVDEEINLEKFKFLVKKETGFLNIINGKDIKSESINVDLTKIDKDKKNFAKDKNSPYIYTYITLSKKGFKNLYIPITLIRNDIEKNQINNKNFDILSWGLNLDKSNSIYTLTLDVKNLSDVKEAKFKFLNSITKTAQNIKIDRIVKTNGFEEEDITLTNPLYRDEDNIEDYKDFSSKKMKEKLEKLEVKNPVKLSNSLETGYKYVFFIKKDAENKNNLLLDFEAKTNDEKPLKKEVEIAAKDPKVANILNKFIALKDSENTPKAEEKAKVYGKFTIKKTDEKDNPLKDAEFRLSRRTENVKKEDLSPENFEPVTKRSGEDGKLEFDKLEPGIYTLEEVKALYGYQELKYKYVVIVQEYGDTFVVKEDIYNSKDYPVHGEIQSLDGKIKVTDFKIEIKKNSSQYSDSNIIDPRNAEHFIMKTQLEMPSKVRAGDTFTLKLDKRLDMKGISLVDKFQKDFIYRDKVVAKHIKTEFNNEQYTFIYQMTNLANNFTNIKLSMERPLFINANKVLNDDTINDAKIKIGGVEKSIFPFIVRYSKTVKELNYYWNYDYTGLKFYYDKKNNNIVSYIYAYSNHVNSLKISTENMNTKNAFVEVYKVTNSKHVGDNGLPKSYGPEGMNFENKINTNSINYENKIEITNLPENNMAYIIKVSNVKIINDEIDSSITSNIGNVSYIAKKQKVTGSGGAEGKDNPLDPILSTVKVQNISLGKFDILKKSNSLNGDIFLKNAEFTLFRDDKATKPLKIIKDLQGKITVIGDSTQGTQDYKVTSDDKGIASFVNLPSGTYYLKETRAPKGYFLNPDAIWRVIVQNDGKVKISELNNIDKNLYKIVDDGENIVKIEIVNKIVVYPATGGIGTRIFTFIGLSLMSIAYIELKRNKKYIKKGE</sequence>
<keyword evidence="4 7" id="KW-0732">Signal</keyword>
<evidence type="ECO:0000256" key="3">
    <source>
        <dbReference type="ARBA" id="ARBA00022525"/>
    </source>
</evidence>
<feature type="chain" id="PRO_5043195187" description="Prealbumin-like fold domain-containing protein" evidence="7">
    <location>
        <begin position="29"/>
        <end position="1131"/>
    </location>
</feature>
<evidence type="ECO:0000256" key="2">
    <source>
        <dbReference type="ARBA" id="ARBA00022512"/>
    </source>
</evidence>
<accession>A0A4R9C0B1</accession>
<dbReference type="RefSeq" id="WP_134744520.1">
    <property type="nucleotide sequence ID" value="NZ_JBFNFK010000006.1"/>
</dbReference>
<evidence type="ECO:0000259" key="8">
    <source>
        <dbReference type="Pfam" id="PF17802"/>
    </source>
</evidence>